<evidence type="ECO:0000256" key="3">
    <source>
        <dbReference type="ARBA" id="ARBA00009432"/>
    </source>
</evidence>
<dbReference type="EMBL" id="AABEKN010000005">
    <property type="protein sequence ID" value="EAG9354439.1"/>
    <property type="molecule type" value="Genomic_DNA"/>
</dbReference>
<dbReference type="GO" id="GO:0005576">
    <property type="term" value="C:extracellular region"/>
    <property type="evidence" value="ECO:0007669"/>
    <property type="project" value="UniProtKB-SubCell"/>
</dbReference>
<dbReference type="PANTHER" id="PTHR46652:SF3">
    <property type="entry name" value="LEUCINE-RICH REPEAT-CONTAINING PROTEIN 9"/>
    <property type="match status" value="1"/>
</dbReference>
<dbReference type="NCBIfam" id="TIGR02543">
    <property type="entry name" value="List_Bact_rpt"/>
    <property type="match status" value="1"/>
</dbReference>
<gene>
    <name evidence="13" type="ORF">CW895_11610</name>
</gene>
<feature type="compositionally biased region" description="Polar residues" evidence="8">
    <location>
        <begin position="667"/>
        <end position="676"/>
    </location>
</feature>
<dbReference type="RefSeq" id="WP_070034618.1">
    <property type="nucleotide sequence ID" value="NZ_CP090057.1"/>
</dbReference>
<evidence type="ECO:0000256" key="7">
    <source>
        <dbReference type="ARBA" id="ARBA00022737"/>
    </source>
</evidence>
<evidence type="ECO:0000256" key="5">
    <source>
        <dbReference type="ARBA" id="ARBA00022614"/>
    </source>
</evidence>
<dbReference type="InterPro" id="IPR042229">
    <property type="entry name" value="Listeria/Bacterioides_rpt_sf"/>
</dbReference>
<evidence type="ECO:0000256" key="10">
    <source>
        <dbReference type="SAM" id="SignalP"/>
    </source>
</evidence>
<dbReference type="Proteomes" id="UP000524387">
    <property type="component" value="Unassembled WGS sequence"/>
</dbReference>
<feature type="chain" id="PRO_5038437336" evidence="10">
    <location>
        <begin position="22"/>
        <end position="711"/>
    </location>
</feature>
<dbReference type="GO" id="GO:0030313">
    <property type="term" value="C:cell envelope"/>
    <property type="evidence" value="ECO:0007669"/>
    <property type="project" value="UniProtKB-SubCell"/>
</dbReference>
<dbReference type="NCBIfam" id="TIGR01167">
    <property type="entry name" value="LPXTG_anchor"/>
    <property type="match status" value="1"/>
</dbReference>
<evidence type="ECO:0000259" key="12">
    <source>
        <dbReference type="Pfam" id="PF18981"/>
    </source>
</evidence>
<dbReference type="AlphaFoldDB" id="A0A823IQJ3"/>
<dbReference type="InterPro" id="IPR013378">
    <property type="entry name" value="InlB-like_B-rpt"/>
</dbReference>
<evidence type="ECO:0000256" key="9">
    <source>
        <dbReference type="SAM" id="Phobius"/>
    </source>
</evidence>
<keyword evidence="5" id="KW-0433">Leucine-rich repeat</keyword>
<dbReference type="Gene3D" id="3.80.10.10">
    <property type="entry name" value="Ribonuclease Inhibitor"/>
    <property type="match status" value="1"/>
</dbReference>
<dbReference type="SUPFAM" id="SSF81296">
    <property type="entry name" value="E set domains"/>
    <property type="match status" value="1"/>
</dbReference>
<evidence type="ECO:0000313" key="14">
    <source>
        <dbReference type="Proteomes" id="UP000524387"/>
    </source>
</evidence>
<dbReference type="Pfam" id="PF18981">
    <property type="entry name" value="InlK_D3"/>
    <property type="match status" value="2"/>
</dbReference>
<comment type="subcellular location">
    <subcellularLocation>
        <location evidence="1">Cell envelope</location>
    </subcellularLocation>
    <subcellularLocation>
        <location evidence="2">Secreted</location>
    </subcellularLocation>
</comment>
<reference evidence="13 14" key="1">
    <citation type="submission" date="2019-04" db="EMBL/GenBank/DDBJ databases">
        <authorList>
            <consortium name="GenomeTrakr network: Whole genome sequencing for foodborne pathogen traceback"/>
        </authorList>
    </citation>
    <scope>NUCLEOTIDE SEQUENCE [LARGE SCALE GENOMIC DNA]</scope>
    <source>
        <strain evidence="13 14">CFSAN072502</strain>
    </source>
</reference>
<evidence type="ECO:0000313" key="13">
    <source>
        <dbReference type="EMBL" id="EAG9354439.1"/>
    </source>
</evidence>
<dbReference type="InterPro" id="IPR044056">
    <property type="entry name" value="InlI_Ig-like"/>
</dbReference>
<keyword evidence="9" id="KW-0812">Transmembrane</keyword>
<keyword evidence="9" id="KW-0472">Membrane</keyword>
<evidence type="ECO:0000259" key="11">
    <source>
        <dbReference type="Pfam" id="PF08191"/>
    </source>
</evidence>
<feature type="domain" description="Internalin I Ig-like" evidence="12">
    <location>
        <begin position="478"/>
        <end position="552"/>
    </location>
</feature>
<keyword evidence="6 10" id="KW-0732">Signal</keyword>
<dbReference type="InterPro" id="IPR050836">
    <property type="entry name" value="SDS22/Internalin_LRR"/>
</dbReference>
<dbReference type="InterPro" id="IPR014755">
    <property type="entry name" value="Cu-Rt/internalin_Ig-like"/>
</dbReference>
<evidence type="ECO:0000256" key="6">
    <source>
        <dbReference type="ARBA" id="ARBA00022729"/>
    </source>
</evidence>
<feature type="compositionally biased region" description="Polar residues" evidence="8">
    <location>
        <begin position="639"/>
        <end position="659"/>
    </location>
</feature>
<name>A0A823IQJ3_LISMN</name>
<organism evidence="13 14">
    <name type="scientific">Listeria monocytogenes</name>
    <dbReference type="NCBI Taxonomy" id="1639"/>
    <lineage>
        <taxon>Bacteria</taxon>
        <taxon>Bacillati</taxon>
        <taxon>Bacillota</taxon>
        <taxon>Bacilli</taxon>
        <taxon>Bacillales</taxon>
        <taxon>Listeriaceae</taxon>
        <taxon>Listeria</taxon>
    </lineage>
</organism>
<dbReference type="PANTHER" id="PTHR46652">
    <property type="entry name" value="LEUCINE-RICH REPEAT AND IQ DOMAIN-CONTAINING PROTEIN 1-RELATED"/>
    <property type="match status" value="1"/>
</dbReference>
<evidence type="ECO:0000256" key="2">
    <source>
        <dbReference type="ARBA" id="ARBA00004613"/>
    </source>
</evidence>
<dbReference type="SUPFAM" id="SSF52058">
    <property type="entry name" value="L domain-like"/>
    <property type="match status" value="1"/>
</dbReference>
<keyword evidence="9" id="KW-1133">Transmembrane helix</keyword>
<evidence type="ECO:0000256" key="4">
    <source>
        <dbReference type="ARBA" id="ARBA00022525"/>
    </source>
</evidence>
<feature type="region of interest" description="Disordered" evidence="8">
    <location>
        <begin position="634"/>
        <end position="683"/>
    </location>
</feature>
<dbReference type="InterPro" id="IPR032675">
    <property type="entry name" value="LRR_dom_sf"/>
</dbReference>
<dbReference type="Gene3D" id="2.60.40.1220">
    <property type="match status" value="1"/>
</dbReference>
<proteinExistence type="inferred from homology"/>
<feature type="domain" description="Internalin I Ig-like" evidence="12">
    <location>
        <begin position="398"/>
        <end position="472"/>
    </location>
</feature>
<dbReference type="NCBIfam" id="NF033932">
    <property type="entry name" value="LapB_rpt_80"/>
    <property type="match status" value="2"/>
</dbReference>
<dbReference type="Gene3D" id="2.60.40.4270">
    <property type="entry name" value="Listeria-Bacteroides repeat domain"/>
    <property type="match status" value="1"/>
</dbReference>
<dbReference type="InterPro" id="IPR013783">
    <property type="entry name" value="Ig-like_fold"/>
</dbReference>
<keyword evidence="4" id="KW-0964">Secreted</keyword>
<dbReference type="Gene3D" id="2.60.40.10">
    <property type="entry name" value="Immunoglobulins"/>
    <property type="match status" value="2"/>
</dbReference>
<protein>
    <submittedName>
        <fullName evidence="13">LPXTG cell wall anchor domain-containing protein</fullName>
    </submittedName>
</protein>
<comment type="similarity">
    <text evidence="3">Belongs to the internalin family.</text>
</comment>
<dbReference type="Pfam" id="PF09479">
    <property type="entry name" value="Flg_new"/>
    <property type="match status" value="1"/>
</dbReference>
<comment type="caution">
    <text evidence="13">The sequence shown here is derived from an EMBL/GenBank/DDBJ whole genome shotgun (WGS) entry which is preliminary data.</text>
</comment>
<evidence type="ECO:0000256" key="1">
    <source>
        <dbReference type="ARBA" id="ARBA00004196"/>
    </source>
</evidence>
<dbReference type="InterPro" id="IPR012569">
    <property type="entry name" value="Inl_IR"/>
</dbReference>
<dbReference type="Pfam" id="PF08191">
    <property type="entry name" value="LRR_adjacent"/>
    <property type="match status" value="1"/>
</dbReference>
<keyword evidence="7" id="KW-0677">Repeat</keyword>
<accession>A0A823IQJ3</accession>
<feature type="signal peptide" evidence="10">
    <location>
        <begin position="1"/>
        <end position="21"/>
    </location>
</feature>
<sequence length="711" mass="76894">MKRKVSLIIVTGMILFQTFSAYPLATMASENEDQSKETKKVVASQKVGLQAGSTYESIFPDANLAKAIATAATGSEDVTQAVTQADLDKITTLKATSKGITDLTGINLLTNVTNLDFEGNQITEVSLKGTNVLANLVSLNLKGNALTKVDVQDLPKLTYFACNTGDSAVLAELTLKNLPALKQAGIFEQGGLEIINFPKTRSLTKVTIENLPDMNGGVSLNECGIVTASIKNLAQATYVNVYDNKLTSLVGLENLPELGTIYASKNEITEVDNWKDFPKLQIISINYNRIGVLPANMKTKYPELTVMDVGNQEVTLSEKAVANKLVLDNEIKNFSAVATAKSISNQGNYKDNQITWTAENLKDITEVEYQFNEPVNESTIQGTFSGKVTVPLKKVNLPVITAREEIYYEKNANVSETLFLSNVSARATEGATLTSDYNSVVDFTKGGTYEVTINAKNSAGFEAEPVKVKVHINKALAPVITANPEISYIVFAEVTEADFLASIQAATNNGSVITSDFGTAVKWDEVGDYIVTLKSINEDDVEAKPVQVTVRITKTPTPIVANAIFDIDGVQTTEAIVVEDFITEPVAPTKDGYTFDGWFDAKTGGNKWNFATSKMPAGGITLYAQFSKVITDDPKTEDNTPVVTENNNGLSDPQANTNNKSKDVNKKSQTGKNQATGKHPATGDSQNMLYLLAGLLFVGVSLRIFKKTYSK</sequence>
<feature type="domain" description="Internalin Ig-like inter-repeat region" evidence="11">
    <location>
        <begin position="341"/>
        <end position="393"/>
    </location>
</feature>
<evidence type="ECO:0000256" key="8">
    <source>
        <dbReference type="SAM" id="MobiDB-lite"/>
    </source>
</evidence>
<feature type="transmembrane region" description="Helical" evidence="9">
    <location>
        <begin position="688"/>
        <end position="705"/>
    </location>
</feature>
<dbReference type="InterPro" id="IPR014756">
    <property type="entry name" value="Ig_E-set"/>
</dbReference>